<dbReference type="EMBL" id="MQWB01000001">
    <property type="protein sequence ID" value="OZC04025.1"/>
    <property type="molecule type" value="Genomic_DNA"/>
</dbReference>
<evidence type="ECO:0000313" key="2">
    <source>
        <dbReference type="EMBL" id="OZC04025.1"/>
    </source>
</evidence>
<proteinExistence type="predicted"/>
<feature type="compositionally biased region" description="Gly residues" evidence="1">
    <location>
        <begin position="951"/>
        <end position="960"/>
    </location>
</feature>
<comment type="caution">
    <text evidence="2">The sequence shown here is derived from an EMBL/GenBank/DDBJ whole genome shotgun (WGS) entry which is preliminary data.</text>
</comment>
<evidence type="ECO:0000256" key="1">
    <source>
        <dbReference type="SAM" id="MobiDB-lite"/>
    </source>
</evidence>
<keyword evidence="3" id="KW-1185">Reference proteome</keyword>
<organism evidence="2 3">
    <name type="scientific">Rubricoccus marinus</name>
    <dbReference type="NCBI Taxonomy" id="716817"/>
    <lineage>
        <taxon>Bacteria</taxon>
        <taxon>Pseudomonadati</taxon>
        <taxon>Rhodothermota</taxon>
        <taxon>Rhodothermia</taxon>
        <taxon>Rhodothermales</taxon>
        <taxon>Rubricoccaceae</taxon>
        <taxon>Rubricoccus</taxon>
    </lineage>
</organism>
<feature type="region of interest" description="Disordered" evidence="1">
    <location>
        <begin position="941"/>
        <end position="968"/>
    </location>
</feature>
<evidence type="ECO:0000313" key="3">
    <source>
        <dbReference type="Proteomes" id="UP000216446"/>
    </source>
</evidence>
<dbReference type="InParanoid" id="A0A259U1W7"/>
<feature type="region of interest" description="Disordered" evidence="1">
    <location>
        <begin position="743"/>
        <end position="781"/>
    </location>
</feature>
<reference evidence="2 3" key="1">
    <citation type="submission" date="2016-11" db="EMBL/GenBank/DDBJ databases">
        <title>Study of marine rhodopsin-containing bacteria.</title>
        <authorList>
            <person name="Yoshizawa S."/>
            <person name="Kumagai Y."/>
            <person name="Kogure K."/>
        </authorList>
    </citation>
    <scope>NUCLEOTIDE SEQUENCE [LARGE SCALE GENOMIC DNA]</scope>
    <source>
        <strain evidence="2 3">SG-29</strain>
    </source>
</reference>
<dbReference type="Proteomes" id="UP000216446">
    <property type="component" value="Unassembled WGS sequence"/>
</dbReference>
<feature type="compositionally biased region" description="Basic and acidic residues" evidence="1">
    <location>
        <begin position="757"/>
        <end position="766"/>
    </location>
</feature>
<gene>
    <name evidence="2" type="ORF">BSZ36_14155</name>
</gene>
<sequence>MKNRVVVMLDLDARGVLKGTQAARTGVLSVGSAADTSQKRMGGLKKALVGLAAGYVSVQGAVNALRAGFRLLSESVKLAGIQQIADRRLEQSLKNLEPAALEAAGGLEAARRSLSDLAAETQDNSNFGDELITSAQSVLLSFKEAAGPEGAGLLTQGLVDLAAFAEKAGKPIGDLNQVAMLMGRALVSGAGALTEVGVSLTETQKAAFNSAEGLDKVRLLSEIIAANAGGLAEATVDEFRQMENAVGDLKEALGDGLRGVLGRLASKLTAIARDEGFVQMVRRTGTAIADAAKQAWVYVDQLLQVAKTALSLGRTLDRVGGGEGSSLGVFRMALEAALWSLLSLERWALRAQWAIEGLSKSWNKWTGDKAGFKEAHVSLTRINERLDELGDILGRGLVPELNLPEVTGLDEAEGEIGELEDSLNDLGESADAAGDSLGDAGGKASGAMREASDAAADYEEKLDGILVTASRLAASLDALKAKLGPLAAEKVGAAADKLRLDAAKAYVEAKREANALDLVNLGVIEGITLETELLGSEAERRAAAARNRVLVETDLAERIARQRVETERMADASERILDLAMRRQRRLSEGDPTGARDALRNGEENGALASGFEAVRGAGVGGVRQLPIEVDTRDADASLQRVILAIQSDLVASVDQAEAALQRLGEAYGAATSDEERRRLAGLADDVRALGDEFDAAAVAGHDWGASLAADIQLVSDQAQQAVAVVSEVTGLLAQHAANKAREADAEARESAQAVGEARREAERVGTDATEESIQASRNAVKEAEERAAGDAARAERAFEVQKAAALRTAKIDTALAILNALATTKPLVPAGLIAAGLAGAAGAVQIAAIGGQSYSAPKIPSASEASGASGSEASGTAGLYVAGQGAPPVGPNPNGYAGRGIQPGGTTVNVAAPNVASPEITVEVNGHGLDRLISEIRVREDQQARTRGSGAAGRMGSGGRPTSSAGL</sequence>
<dbReference type="AlphaFoldDB" id="A0A259U1W7"/>
<dbReference type="RefSeq" id="WP_094550042.1">
    <property type="nucleotide sequence ID" value="NZ_MQWB01000001.1"/>
</dbReference>
<name>A0A259U1W7_9BACT</name>
<dbReference type="OrthoDB" id="2987348at2"/>
<accession>A0A259U1W7</accession>
<protein>
    <submittedName>
        <fullName evidence="2">Uncharacterized protein</fullName>
    </submittedName>
</protein>